<keyword evidence="7" id="KW-1185">Reference proteome</keyword>
<dbReference type="SUPFAM" id="SSF101936">
    <property type="entry name" value="DNA-binding pseudobarrel domain"/>
    <property type="match status" value="1"/>
</dbReference>
<evidence type="ECO:0000313" key="6">
    <source>
        <dbReference type="EMBL" id="MCI07408.1"/>
    </source>
</evidence>
<keyword evidence="4" id="KW-0804">Transcription</keyword>
<dbReference type="EMBL" id="LXQA010065268">
    <property type="protein sequence ID" value="MCI07408.1"/>
    <property type="molecule type" value="Genomic_DNA"/>
</dbReference>
<reference evidence="6 7" key="1">
    <citation type="journal article" date="2018" name="Front. Plant Sci.">
        <title>Red Clover (Trifolium pratense) and Zigzag Clover (T. medium) - A Picture of Genomic Similarities and Differences.</title>
        <authorList>
            <person name="Dluhosova J."/>
            <person name="Istvanek J."/>
            <person name="Nedelnik J."/>
            <person name="Repkova J."/>
        </authorList>
    </citation>
    <scope>NUCLEOTIDE SEQUENCE [LARGE SCALE GENOMIC DNA]</scope>
    <source>
        <strain evidence="7">cv. 10/8</strain>
        <tissue evidence="6">Leaf</tissue>
    </source>
</reference>
<evidence type="ECO:0000256" key="3">
    <source>
        <dbReference type="ARBA" id="ARBA00023125"/>
    </source>
</evidence>
<sequence length="106" mass="12432">MAHHHSNYLDMVKAIGKLPSMFTEEFGFEMYKYNKLVDRYGNEFEVFAEKHNGTMYFTHGWPEIRKCYVDAEGRGKVTLPHCHDTENFTRNFIIILTESDVTSGFL</sequence>
<feature type="non-terminal residue" evidence="6">
    <location>
        <position position="106"/>
    </location>
</feature>
<comment type="caution">
    <text evidence="6">The sequence shown here is derived from an EMBL/GenBank/DDBJ whole genome shotgun (WGS) entry which is preliminary data.</text>
</comment>
<comment type="subcellular location">
    <subcellularLocation>
        <location evidence="1">Nucleus</location>
    </subcellularLocation>
</comment>
<evidence type="ECO:0000256" key="1">
    <source>
        <dbReference type="ARBA" id="ARBA00004123"/>
    </source>
</evidence>
<proteinExistence type="predicted"/>
<keyword evidence="2" id="KW-0805">Transcription regulation</keyword>
<keyword evidence="5" id="KW-0539">Nucleus</keyword>
<organism evidence="6 7">
    <name type="scientific">Trifolium medium</name>
    <dbReference type="NCBI Taxonomy" id="97028"/>
    <lineage>
        <taxon>Eukaryota</taxon>
        <taxon>Viridiplantae</taxon>
        <taxon>Streptophyta</taxon>
        <taxon>Embryophyta</taxon>
        <taxon>Tracheophyta</taxon>
        <taxon>Spermatophyta</taxon>
        <taxon>Magnoliopsida</taxon>
        <taxon>eudicotyledons</taxon>
        <taxon>Gunneridae</taxon>
        <taxon>Pentapetalae</taxon>
        <taxon>rosids</taxon>
        <taxon>fabids</taxon>
        <taxon>Fabales</taxon>
        <taxon>Fabaceae</taxon>
        <taxon>Papilionoideae</taxon>
        <taxon>50 kb inversion clade</taxon>
        <taxon>NPAAA clade</taxon>
        <taxon>Hologalegina</taxon>
        <taxon>IRL clade</taxon>
        <taxon>Trifolieae</taxon>
        <taxon>Trifolium</taxon>
    </lineage>
</organism>
<dbReference type="AlphaFoldDB" id="A0A392P5T4"/>
<dbReference type="Proteomes" id="UP000265520">
    <property type="component" value="Unassembled WGS sequence"/>
</dbReference>
<name>A0A392P5T4_9FABA</name>
<evidence type="ECO:0000313" key="7">
    <source>
        <dbReference type="Proteomes" id="UP000265520"/>
    </source>
</evidence>
<keyword evidence="3" id="KW-0238">DNA-binding</keyword>
<evidence type="ECO:0000256" key="4">
    <source>
        <dbReference type="ARBA" id="ARBA00023163"/>
    </source>
</evidence>
<protein>
    <submittedName>
        <fullName evidence="6">Uncharacterized protein</fullName>
    </submittedName>
</protein>
<evidence type="ECO:0000256" key="5">
    <source>
        <dbReference type="ARBA" id="ARBA00023242"/>
    </source>
</evidence>
<dbReference type="GO" id="GO:0005634">
    <property type="term" value="C:nucleus"/>
    <property type="evidence" value="ECO:0007669"/>
    <property type="project" value="UniProtKB-SubCell"/>
</dbReference>
<evidence type="ECO:0000256" key="2">
    <source>
        <dbReference type="ARBA" id="ARBA00023015"/>
    </source>
</evidence>
<accession>A0A392P5T4</accession>
<dbReference type="InterPro" id="IPR015300">
    <property type="entry name" value="DNA-bd_pseudobarrel_sf"/>
</dbReference>
<dbReference type="GO" id="GO:0003677">
    <property type="term" value="F:DNA binding"/>
    <property type="evidence" value="ECO:0007669"/>
    <property type="project" value="UniProtKB-KW"/>
</dbReference>